<reference evidence="1 2" key="1">
    <citation type="submission" date="2021-06" db="EMBL/GenBank/DDBJ databases">
        <authorList>
            <person name="Palmer J.M."/>
        </authorList>
    </citation>
    <scope>NUCLEOTIDE SEQUENCE [LARGE SCALE GENOMIC DNA]</scope>
    <source>
        <strain evidence="1 2">GA_2019</strain>
        <tissue evidence="1">Muscle</tissue>
    </source>
</reference>
<accession>A0ABV0P5M4</accession>
<name>A0ABV0P5M4_9TELE</name>
<dbReference type="EMBL" id="JAHRIO010061375">
    <property type="protein sequence ID" value="MEQ2178747.1"/>
    <property type="molecule type" value="Genomic_DNA"/>
</dbReference>
<evidence type="ECO:0000313" key="2">
    <source>
        <dbReference type="Proteomes" id="UP001476798"/>
    </source>
</evidence>
<organism evidence="1 2">
    <name type="scientific">Goodea atripinnis</name>
    <dbReference type="NCBI Taxonomy" id="208336"/>
    <lineage>
        <taxon>Eukaryota</taxon>
        <taxon>Metazoa</taxon>
        <taxon>Chordata</taxon>
        <taxon>Craniata</taxon>
        <taxon>Vertebrata</taxon>
        <taxon>Euteleostomi</taxon>
        <taxon>Actinopterygii</taxon>
        <taxon>Neopterygii</taxon>
        <taxon>Teleostei</taxon>
        <taxon>Neoteleostei</taxon>
        <taxon>Acanthomorphata</taxon>
        <taxon>Ovalentaria</taxon>
        <taxon>Atherinomorphae</taxon>
        <taxon>Cyprinodontiformes</taxon>
        <taxon>Goodeidae</taxon>
        <taxon>Goodea</taxon>
    </lineage>
</organism>
<sequence length="101" mass="11538">MSKEPWKKKICCPLLLEAVFKAKTKLGWVLRCFLLATETPFRPAGAFLSYKLNFEPKQKTDPHLAYTKTTRGCKLVNLLTTFVYVELLACCTSNKHQSIIL</sequence>
<comment type="caution">
    <text evidence="1">The sequence shown here is derived from an EMBL/GenBank/DDBJ whole genome shotgun (WGS) entry which is preliminary data.</text>
</comment>
<evidence type="ECO:0000313" key="1">
    <source>
        <dbReference type="EMBL" id="MEQ2178747.1"/>
    </source>
</evidence>
<gene>
    <name evidence="1" type="ORF">GOODEAATRI_017347</name>
</gene>
<proteinExistence type="predicted"/>
<protein>
    <submittedName>
        <fullName evidence="1">Uncharacterized protein</fullName>
    </submittedName>
</protein>
<keyword evidence="2" id="KW-1185">Reference proteome</keyword>
<dbReference type="Proteomes" id="UP001476798">
    <property type="component" value="Unassembled WGS sequence"/>
</dbReference>